<dbReference type="Pfam" id="PF09905">
    <property type="entry name" value="VF530"/>
    <property type="match status" value="1"/>
</dbReference>
<keyword evidence="3" id="KW-1185">Reference proteome</keyword>
<protein>
    <submittedName>
        <fullName evidence="2">DNA-binding protein VF530</fullName>
    </submittedName>
</protein>
<dbReference type="OrthoDB" id="9806870at2"/>
<feature type="compositionally biased region" description="Basic and acidic residues" evidence="1">
    <location>
        <begin position="119"/>
        <end position="135"/>
    </location>
</feature>
<feature type="compositionally biased region" description="Basic and acidic residues" evidence="1">
    <location>
        <begin position="77"/>
        <end position="97"/>
    </location>
</feature>
<dbReference type="AlphaFoldDB" id="A0A420E9M6"/>
<feature type="compositionally biased region" description="Basic residues" evidence="1">
    <location>
        <begin position="136"/>
        <end position="145"/>
    </location>
</feature>
<dbReference type="Gene3D" id="1.10.720.30">
    <property type="entry name" value="SAP domain"/>
    <property type="match status" value="1"/>
</dbReference>
<gene>
    <name evidence="2" type="ORF">DBZ36_15405</name>
</gene>
<evidence type="ECO:0000313" key="2">
    <source>
        <dbReference type="EMBL" id="RKF15952.1"/>
    </source>
</evidence>
<dbReference type="RefSeq" id="WP_120356037.1">
    <property type="nucleotide sequence ID" value="NZ_RAQO01000008.1"/>
</dbReference>
<comment type="caution">
    <text evidence="2">The sequence shown here is derived from an EMBL/GenBank/DDBJ whole genome shotgun (WGS) entry which is preliminary data.</text>
</comment>
<keyword evidence="2" id="KW-0238">DNA-binding</keyword>
<dbReference type="GO" id="GO:0003677">
    <property type="term" value="F:DNA binding"/>
    <property type="evidence" value="ECO:0007669"/>
    <property type="project" value="UniProtKB-KW"/>
</dbReference>
<proteinExistence type="predicted"/>
<feature type="region of interest" description="Disordered" evidence="1">
    <location>
        <begin position="77"/>
        <end position="170"/>
    </location>
</feature>
<dbReference type="Proteomes" id="UP000286482">
    <property type="component" value="Unassembled WGS sequence"/>
</dbReference>
<dbReference type="EMBL" id="RAQO01000008">
    <property type="protein sequence ID" value="RKF15952.1"/>
    <property type="molecule type" value="Genomic_DNA"/>
</dbReference>
<evidence type="ECO:0000256" key="1">
    <source>
        <dbReference type="SAM" id="MobiDB-lite"/>
    </source>
</evidence>
<sequence>MKELQQNNPLHGLKLEVMLQELIDHYGWETLDFALNMNCFRNKPTLAACIKFMRKTTWAKEKTENFYLYRFKHLPRPNDAEFEIPPRDRLIPLDQKPRAPVVITPGSEPQPQLGPKPKFKSEREKSKKPRGDKPFKGHPMRAPKPRRSESQKSETSDPWSNDPWANSPKD</sequence>
<feature type="compositionally biased region" description="Basic and acidic residues" evidence="1">
    <location>
        <begin position="146"/>
        <end position="155"/>
    </location>
</feature>
<reference evidence="2 3" key="1">
    <citation type="submission" date="2018-09" db="EMBL/GenBank/DDBJ databases">
        <authorList>
            <person name="Wang Z."/>
        </authorList>
    </citation>
    <scope>NUCLEOTIDE SEQUENCE [LARGE SCALE GENOMIC DNA]</scope>
    <source>
        <strain evidence="2 3">ALS 81</strain>
    </source>
</reference>
<name>A0A420E9M6_9ALTE</name>
<evidence type="ECO:0000313" key="3">
    <source>
        <dbReference type="Proteomes" id="UP000286482"/>
    </source>
</evidence>
<organism evidence="2 3">
    <name type="scientific">Alginatibacterium sediminis</name>
    <dbReference type="NCBI Taxonomy" id="2164068"/>
    <lineage>
        <taxon>Bacteria</taxon>
        <taxon>Pseudomonadati</taxon>
        <taxon>Pseudomonadota</taxon>
        <taxon>Gammaproteobacteria</taxon>
        <taxon>Alteromonadales</taxon>
        <taxon>Alteromonadaceae</taxon>
        <taxon>Alginatibacterium</taxon>
    </lineage>
</organism>
<dbReference type="InterPro" id="IPR036361">
    <property type="entry name" value="SAP_dom_sf"/>
</dbReference>
<accession>A0A420E9M6</accession>
<dbReference type="InterPro" id="IPR018668">
    <property type="entry name" value="DNA-binding_VF530-like"/>
</dbReference>